<evidence type="ECO:0000313" key="2">
    <source>
        <dbReference type="Proteomes" id="UP001597086"/>
    </source>
</evidence>
<proteinExistence type="predicted"/>
<dbReference type="EMBL" id="JBHTKM010000010">
    <property type="protein sequence ID" value="MFD1014886.1"/>
    <property type="molecule type" value="Genomic_DNA"/>
</dbReference>
<keyword evidence="2" id="KW-1185">Reference proteome</keyword>
<gene>
    <name evidence="1" type="ORF">ACFQ13_03030</name>
</gene>
<organism evidence="1 2">
    <name type="scientific">Winogradskyella rapida</name>
    <dbReference type="NCBI Taxonomy" id="549701"/>
    <lineage>
        <taxon>Bacteria</taxon>
        <taxon>Pseudomonadati</taxon>
        <taxon>Bacteroidota</taxon>
        <taxon>Flavobacteriia</taxon>
        <taxon>Flavobacteriales</taxon>
        <taxon>Flavobacteriaceae</taxon>
        <taxon>Winogradskyella</taxon>
    </lineage>
</organism>
<name>A0ABW3KNR6_9FLAO</name>
<reference evidence="2" key="1">
    <citation type="journal article" date="2019" name="Int. J. Syst. Evol. Microbiol.">
        <title>The Global Catalogue of Microorganisms (GCM) 10K type strain sequencing project: providing services to taxonomists for standard genome sequencing and annotation.</title>
        <authorList>
            <consortium name="The Broad Institute Genomics Platform"/>
            <consortium name="The Broad Institute Genome Sequencing Center for Infectious Disease"/>
            <person name="Wu L."/>
            <person name="Ma J."/>
        </authorList>
    </citation>
    <scope>NUCLEOTIDE SEQUENCE [LARGE SCALE GENOMIC DNA]</scope>
    <source>
        <strain evidence="2">CCUG 56098</strain>
    </source>
</reference>
<sequence length="235" mass="26424">MKKLGILFTLSLLALQSYGQQKNFIDQAYLETTAVVDTLVVPDQIYLDLLISEKDTKGRTSVEELENQMYTKLEALGIDTKTQLALSDVASNFKNYFLRSKEVLKNKAYTLEVYDAEMAGKVIVALEAIEIANVSIRKMEYSKIEALKINLKQKAILRAKAQAEALLKPLNQNLGKALYISDVNFSSMNYLQGKTSGIQIRGYASLDEVSNYQPIDIEFEKIKIESTVTVKFAIE</sequence>
<dbReference type="Proteomes" id="UP001597086">
    <property type="component" value="Unassembled WGS sequence"/>
</dbReference>
<dbReference type="Gene3D" id="3.30.110.170">
    <property type="entry name" value="Protein of unknown function (DUF541), domain 1"/>
    <property type="match status" value="1"/>
</dbReference>
<comment type="caution">
    <text evidence="1">The sequence shown here is derived from an EMBL/GenBank/DDBJ whole genome shotgun (WGS) entry which is preliminary data.</text>
</comment>
<dbReference type="InterPro" id="IPR007497">
    <property type="entry name" value="SIMPL/DUF541"/>
</dbReference>
<dbReference type="Pfam" id="PF04402">
    <property type="entry name" value="SIMPL"/>
    <property type="match status" value="1"/>
</dbReference>
<dbReference type="RefSeq" id="WP_386113860.1">
    <property type="nucleotide sequence ID" value="NZ_JBHTKM010000010.1"/>
</dbReference>
<evidence type="ECO:0000313" key="1">
    <source>
        <dbReference type="EMBL" id="MFD1014886.1"/>
    </source>
</evidence>
<protein>
    <submittedName>
        <fullName evidence="1">SIMPL domain-containing protein</fullName>
    </submittedName>
</protein>
<accession>A0ABW3KNR6</accession>